<sequence length="129" mass="14061">MSFVLQIGGFIEFCSLSLTLGSVSLSLSFFSDPAGVKRINKELAQITLPPAAFSASSVYNNQPEFFAHKANLVVFASQEESSGAWCPAVPVQNRLTEWLQVDFDTAKLMAIIFTEGSTTNSVSSLYRKL</sequence>
<name>A0A8E0S6Q6_9TREM</name>
<evidence type="ECO:0000313" key="2">
    <source>
        <dbReference type="EMBL" id="KAA0199532.1"/>
    </source>
</evidence>
<keyword evidence="3" id="KW-1185">Reference proteome</keyword>
<dbReference type="InterPro" id="IPR008979">
    <property type="entry name" value="Galactose-bd-like_sf"/>
</dbReference>
<evidence type="ECO:0000313" key="3">
    <source>
        <dbReference type="Proteomes" id="UP000728185"/>
    </source>
</evidence>
<keyword evidence="2" id="KW-0675">Receptor</keyword>
<accession>A0A8E0S6Q6</accession>
<dbReference type="EMBL" id="LUCM01001076">
    <property type="protein sequence ID" value="KAA0199532.1"/>
    <property type="molecule type" value="Genomic_DNA"/>
</dbReference>
<dbReference type="AlphaFoldDB" id="A0A8E0S6Q6"/>
<reference evidence="2" key="1">
    <citation type="submission" date="2019-05" db="EMBL/GenBank/DDBJ databases">
        <title>Annotation for the trematode Fasciolopsis buski.</title>
        <authorList>
            <person name="Choi Y.-J."/>
        </authorList>
    </citation>
    <scope>NUCLEOTIDE SEQUENCE</scope>
    <source>
        <strain evidence="2">HT</strain>
        <tissue evidence="2">Whole worm</tissue>
    </source>
</reference>
<dbReference type="Gene3D" id="2.60.120.260">
    <property type="entry name" value="Galactose-binding domain-like"/>
    <property type="match status" value="1"/>
</dbReference>
<evidence type="ECO:0000256" key="1">
    <source>
        <dbReference type="SAM" id="SignalP"/>
    </source>
</evidence>
<organism evidence="2 3">
    <name type="scientific">Fasciolopsis buskii</name>
    <dbReference type="NCBI Taxonomy" id="27845"/>
    <lineage>
        <taxon>Eukaryota</taxon>
        <taxon>Metazoa</taxon>
        <taxon>Spiralia</taxon>
        <taxon>Lophotrochozoa</taxon>
        <taxon>Platyhelminthes</taxon>
        <taxon>Trematoda</taxon>
        <taxon>Digenea</taxon>
        <taxon>Plagiorchiida</taxon>
        <taxon>Echinostomata</taxon>
        <taxon>Echinostomatoidea</taxon>
        <taxon>Fasciolidae</taxon>
        <taxon>Fasciolopsis</taxon>
    </lineage>
</organism>
<keyword evidence="1" id="KW-0732">Signal</keyword>
<gene>
    <name evidence="2" type="ORF">FBUS_00833</name>
</gene>
<dbReference type="SUPFAM" id="SSF49785">
    <property type="entry name" value="Galactose-binding domain-like"/>
    <property type="match status" value="1"/>
</dbReference>
<dbReference type="Proteomes" id="UP000728185">
    <property type="component" value="Unassembled WGS sequence"/>
</dbReference>
<proteinExistence type="predicted"/>
<comment type="caution">
    <text evidence="2">The sequence shown here is derived from an EMBL/GenBank/DDBJ whole genome shotgun (WGS) entry which is preliminary data.</text>
</comment>
<dbReference type="OrthoDB" id="10498674at2759"/>
<feature type="signal peptide" evidence="1">
    <location>
        <begin position="1"/>
        <end position="21"/>
    </location>
</feature>
<protein>
    <submittedName>
        <fullName evidence="2">Discoidin domain-containing receptor 2</fullName>
    </submittedName>
</protein>
<feature type="chain" id="PRO_5034247308" evidence="1">
    <location>
        <begin position="22"/>
        <end position="129"/>
    </location>
</feature>